<gene>
    <name evidence="4" type="ORF">CAL25_10300</name>
</gene>
<accession>A0A261TS95</accession>
<feature type="signal peptide" evidence="2">
    <location>
        <begin position="1"/>
        <end position="22"/>
    </location>
</feature>
<dbReference type="Proteomes" id="UP000216913">
    <property type="component" value="Unassembled WGS sequence"/>
</dbReference>
<dbReference type="EMBL" id="NEVP01000006">
    <property type="protein sequence ID" value="OZI51900.1"/>
    <property type="molecule type" value="Genomic_DNA"/>
</dbReference>
<sequence>MLALAAWWLGAAWAGLPAATQARDAAAAGVAAAGPVAASRPRVAIISIELAQQPTAMRAAVARQAGAFDIDLFGLGGGLLPGIDDVDLTAYDLVLIEGVGPRLAQYRGRIEAAARRTRVLVLNGAQWARGNVPETAVPQAMDYWRNGTVDNYARLFDYLGARLLGLTRPVQAPVHYADRAFYHPDHPQGFDTVERYLAWAGQRFPDAATRPRVGIVFYRSLVLTQNAAVIDALISETERQGGLPVPLWRSDSHDTLRHLRGADGKARVDVLILCASQIDYTDHRAGVADARALGVAVLGCTTDYTRNAAQWRADAGGFAPDRSGQLALSEANGMIEPLMVGARHIQAGGAVAHEPIVEQVQWRVARALAWTRLHRLPNAEKRLVIAYHSEAADQADVGSDPDSYLDAQASLAALLPRLRREGYDLGPDPLPDAKALAERMARDGGNVSAGSARDARDEQSPRAQAELARRIAAGSAVTVPLPQYLAWYQDLPETLRRATEARWGPPPGRLMVHRNPTGEPEIVIPVLRFGKVVLAPHPVWGYLQDAGALASTGALPPHHQYIAFYLWMAHGEHADAYVPLFTQLSLMPGKQQGPWRDDAVGRLMGTLPHIQPTPLQSNGGVGNKRRASATTTGFMPAMAQGELPPDLVALRDRLEAAGNRELETERQAVRTLATPHARALGLDPAQAPWHDVDAALRRYLEEVATAVIPLGGHVLGQAPDADTTARMVHAMLAGEFDHPPSLPTVRAALSGASTDMPPDAAARTHDFAARIVAAGRETDALLAALSGGYVEPGPMADAVRNPDALPAGRNPYTFATRTLPTREAWDTGARLADDLVSDYRRGHDGATPRKVAFVLWSVETAQNHGAIEAQILRLLGARPVWNPRGEVVDVVLDSRAALGRPRVDVLVTTSGTYRDHFGDKIAMLSKAVRLAAAADEADNAVRASSLDVMARLMNAGVARDEARARADRRIYATAPGAYSPSTQFAIKAGWDEARLTQLYTDRLGHAYGENDAGTADAEGFVAQMEGVQAAVFSRSSNAYGLLDTSMPAAYLGGIGMAVRTHTGVEVSQYVADLKDTRAGAARLEPLARTFGRELQSRYFNPAWIRAMQQSGYNGARYMADLPAHLLLWDVSTPELVSDADWAEVKAVYVDDRLGLGMDDYFEQHNPHARQHLIESLIDAMDRGAWQAGAAERLQLETALADSRARHGADCVLPGCAGQPVAGTAPAPSAAAAPAAAAPAAAAPAAAAPAAAASAAAAPAAAQAAPEARTLTPVAGYALEPRSAAPAPPRPTVWPWLLAALFLCGAGAAWRPRW</sequence>
<feature type="chain" id="PRO_5012763148" description="CobN/magnesium chelatase domain-containing protein" evidence="2">
    <location>
        <begin position="23"/>
        <end position="1313"/>
    </location>
</feature>
<dbReference type="PANTHER" id="PTHR44119:SF4">
    <property type="entry name" value="AEROBIC COBALTOCHELATASE SUBUNIT COBN"/>
    <property type="match status" value="1"/>
</dbReference>
<feature type="domain" description="CobN/magnesium chelatase" evidence="3">
    <location>
        <begin position="142"/>
        <end position="752"/>
    </location>
</feature>
<proteinExistence type="predicted"/>
<keyword evidence="2" id="KW-0732">Signal</keyword>
<evidence type="ECO:0000313" key="5">
    <source>
        <dbReference type="Proteomes" id="UP000216913"/>
    </source>
</evidence>
<dbReference type="Pfam" id="PF02514">
    <property type="entry name" value="CobN-Mg_chel"/>
    <property type="match status" value="2"/>
</dbReference>
<evidence type="ECO:0000256" key="1">
    <source>
        <dbReference type="SAM" id="MobiDB-lite"/>
    </source>
</evidence>
<evidence type="ECO:0000313" key="4">
    <source>
        <dbReference type="EMBL" id="OZI51900.1"/>
    </source>
</evidence>
<dbReference type="CDD" id="cd10150">
    <property type="entry name" value="CobN_like"/>
    <property type="match status" value="1"/>
</dbReference>
<protein>
    <recommendedName>
        <fullName evidence="3">CobN/magnesium chelatase domain-containing protein</fullName>
    </recommendedName>
</protein>
<reference evidence="4 5" key="1">
    <citation type="submission" date="2017-05" db="EMBL/GenBank/DDBJ databases">
        <title>Complete and WGS of Bordetella genogroups.</title>
        <authorList>
            <person name="Spilker T."/>
            <person name="LiPuma J."/>
        </authorList>
    </citation>
    <scope>NUCLEOTIDE SEQUENCE [LARGE SCALE GENOMIC DNA]</scope>
    <source>
        <strain evidence="4 5">AU10456</strain>
    </source>
</reference>
<keyword evidence="5" id="KW-1185">Reference proteome</keyword>
<feature type="domain" description="CobN/magnesium chelatase" evidence="3">
    <location>
        <begin position="762"/>
        <end position="1190"/>
    </location>
</feature>
<evidence type="ECO:0000256" key="2">
    <source>
        <dbReference type="SAM" id="SignalP"/>
    </source>
</evidence>
<organism evidence="4 5">
    <name type="scientific">Bordetella genomosp. 5</name>
    <dbReference type="NCBI Taxonomy" id="1395608"/>
    <lineage>
        <taxon>Bacteria</taxon>
        <taxon>Pseudomonadati</taxon>
        <taxon>Pseudomonadota</taxon>
        <taxon>Betaproteobacteria</taxon>
        <taxon>Burkholderiales</taxon>
        <taxon>Alcaligenaceae</taxon>
        <taxon>Bordetella</taxon>
    </lineage>
</organism>
<evidence type="ECO:0000259" key="3">
    <source>
        <dbReference type="Pfam" id="PF02514"/>
    </source>
</evidence>
<feature type="region of interest" description="Disordered" evidence="1">
    <location>
        <begin position="441"/>
        <end position="465"/>
    </location>
</feature>
<dbReference type="PANTHER" id="PTHR44119">
    <property type="entry name" value="MAGNESIUM-CHELATASE SUBUNIT CHLH, CHLOROPLASTIC"/>
    <property type="match status" value="1"/>
</dbReference>
<dbReference type="InterPro" id="IPR003672">
    <property type="entry name" value="CobN/Mg_chltase"/>
</dbReference>
<name>A0A261TS95_9BORD</name>
<comment type="caution">
    <text evidence="4">The sequence shown here is derived from an EMBL/GenBank/DDBJ whole genome shotgun (WGS) entry which is preliminary data.</text>
</comment>